<dbReference type="InterPro" id="IPR051166">
    <property type="entry name" value="Threonine_Synthase"/>
</dbReference>
<dbReference type="Pfam" id="PF24857">
    <property type="entry name" value="THR4_C"/>
    <property type="match status" value="1"/>
</dbReference>
<dbReference type="SUPFAM" id="SSF53686">
    <property type="entry name" value="Tryptophan synthase beta subunit-like PLP-dependent enzymes"/>
    <property type="match status" value="1"/>
</dbReference>
<dbReference type="Gene3D" id="3.40.50.1100">
    <property type="match status" value="2"/>
</dbReference>
<dbReference type="OrthoDB" id="9763107at2"/>
<evidence type="ECO:0000313" key="2">
    <source>
        <dbReference type="Proteomes" id="UP000042527"/>
    </source>
</evidence>
<name>A0A0B7H109_TREPH</name>
<accession>A0A0B7H109</accession>
<dbReference type="RefSeq" id="WP_024752723.1">
    <property type="nucleotide sequence ID" value="NZ_CDNC01000046.1"/>
</dbReference>
<evidence type="ECO:0000313" key="1">
    <source>
        <dbReference type="EMBL" id="CEM62930.1"/>
    </source>
</evidence>
<protein>
    <submittedName>
        <fullName evidence="1">Putative threonine synthase</fullName>
    </submittedName>
</protein>
<dbReference type="InterPro" id="IPR037158">
    <property type="entry name" value="Thr_synth_N_sf"/>
</dbReference>
<dbReference type="AlphaFoldDB" id="A0A0B7H109"/>
<dbReference type="PANTHER" id="PTHR42690:SF1">
    <property type="entry name" value="THREONINE SYNTHASE-LIKE 2"/>
    <property type="match status" value="1"/>
</dbReference>
<gene>
    <name evidence="1" type="ORF">TPHV1_500040</name>
</gene>
<organism evidence="1 2">
    <name type="scientific">Treponema phagedenis</name>
    <dbReference type="NCBI Taxonomy" id="162"/>
    <lineage>
        <taxon>Bacteria</taxon>
        <taxon>Pseudomonadati</taxon>
        <taxon>Spirochaetota</taxon>
        <taxon>Spirochaetia</taxon>
        <taxon>Spirochaetales</taxon>
        <taxon>Treponemataceae</taxon>
        <taxon>Treponema</taxon>
    </lineage>
</organism>
<dbReference type="Gene3D" id="3.90.1380.10">
    <property type="entry name" value="Threonine synthase, N-terminal domain"/>
    <property type="match status" value="1"/>
</dbReference>
<keyword evidence="2" id="KW-1185">Reference proteome</keyword>
<dbReference type="GeneID" id="57754485"/>
<dbReference type="PANTHER" id="PTHR42690">
    <property type="entry name" value="THREONINE SYNTHASE FAMILY MEMBER"/>
    <property type="match status" value="1"/>
</dbReference>
<dbReference type="Pfam" id="PF14821">
    <property type="entry name" value="Thr_synth_N"/>
    <property type="match status" value="1"/>
</dbReference>
<sequence length="464" mass="51458">MKFYDIRDKSKEFLLKNAVLKGSAKPDSIYMPVSIPQFAKSLIYKNPAPSFRDIAFEAARVFCGEDIPQEDLMGIIIDSYPFTANISPIAPTTYVLDLFQGKTCSFKDFTYRFAARLMQYFNKNEKAPLHVLTIASGAGSAAIASAFHGISGVQLTILYPKGDIPSFEEELLVRFSGNVKVIRIDGDFAACRQLATKVLNDEAVQTKGNLMLLDSANIALLIPQSFYYIYAALAVNAHSSFYNRIENPSIIISVPMDDFGSLTGAFLAKKMGAPIAGFVAASESDNAISEWLAGGTADLSNKTKNNFSLDSRRIEQLYSREEVRKTLAEYRFDKSCIYQAIEKCNDSTGYLIEPQGALAWLAWMDTYKSALYSQKKGMGSQFSVAEPETPFSPDWYTACANKQALGIIPSTAHPAKFGEILRKTTGKDPSIPYRLEDILKLPRKGISLSANYPEFKDWFLHSGR</sequence>
<dbReference type="EMBL" id="CDNC01000046">
    <property type="protein sequence ID" value="CEM62930.1"/>
    <property type="molecule type" value="Genomic_DNA"/>
</dbReference>
<reference evidence="2" key="1">
    <citation type="submission" date="2015-01" db="EMBL/GenBank/DDBJ databases">
        <authorList>
            <person name="Manzoor Shahid"/>
            <person name="Zubair Saima"/>
        </authorList>
    </citation>
    <scope>NUCLEOTIDE SEQUENCE [LARGE SCALE GENOMIC DNA]</scope>
    <source>
        <strain evidence="2">V1</strain>
    </source>
</reference>
<proteinExistence type="predicted"/>
<dbReference type="Proteomes" id="UP000042527">
    <property type="component" value="Unassembled WGS sequence"/>
</dbReference>
<dbReference type="InterPro" id="IPR029144">
    <property type="entry name" value="Thr_synth_N"/>
</dbReference>
<dbReference type="InterPro" id="IPR036052">
    <property type="entry name" value="TrpB-like_PALP_sf"/>
</dbReference>